<keyword evidence="3" id="KW-1185">Reference proteome</keyword>
<proteinExistence type="predicted"/>
<name>A0ABC8SE52_9AQUA</name>
<dbReference type="EMBL" id="CAUOFW020002702">
    <property type="protein sequence ID" value="CAK9155405.1"/>
    <property type="molecule type" value="Genomic_DNA"/>
</dbReference>
<evidence type="ECO:0000313" key="3">
    <source>
        <dbReference type="Proteomes" id="UP001642360"/>
    </source>
</evidence>
<evidence type="ECO:0000256" key="1">
    <source>
        <dbReference type="SAM" id="MobiDB-lite"/>
    </source>
</evidence>
<gene>
    <name evidence="2" type="ORF">ILEXP_LOCUS23814</name>
</gene>
<organism evidence="2 3">
    <name type="scientific">Ilex paraguariensis</name>
    <name type="common">yerba mate</name>
    <dbReference type="NCBI Taxonomy" id="185542"/>
    <lineage>
        <taxon>Eukaryota</taxon>
        <taxon>Viridiplantae</taxon>
        <taxon>Streptophyta</taxon>
        <taxon>Embryophyta</taxon>
        <taxon>Tracheophyta</taxon>
        <taxon>Spermatophyta</taxon>
        <taxon>Magnoliopsida</taxon>
        <taxon>eudicotyledons</taxon>
        <taxon>Gunneridae</taxon>
        <taxon>Pentapetalae</taxon>
        <taxon>asterids</taxon>
        <taxon>campanulids</taxon>
        <taxon>Aquifoliales</taxon>
        <taxon>Aquifoliaceae</taxon>
        <taxon>Ilex</taxon>
    </lineage>
</organism>
<dbReference type="AlphaFoldDB" id="A0ABC8SE52"/>
<feature type="compositionally biased region" description="Basic and acidic residues" evidence="1">
    <location>
        <begin position="1"/>
        <end position="10"/>
    </location>
</feature>
<evidence type="ECO:0000313" key="2">
    <source>
        <dbReference type="EMBL" id="CAK9155405.1"/>
    </source>
</evidence>
<feature type="region of interest" description="Disordered" evidence="1">
    <location>
        <begin position="1"/>
        <end position="40"/>
    </location>
</feature>
<feature type="compositionally biased region" description="Basic and acidic residues" evidence="1">
    <location>
        <begin position="27"/>
        <end position="37"/>
    </location>
</feature>
<dbReference type="Proteomes" id="UP001642360">
    <property type="component" value="Unassembled WGS sequence"/>
</dbReference>
<reference evidence="2 3" key="1">
    <citation type="submission" date="2024-02" db="EMBL/GenBank/DDBJ databases">
        <authorList>
            <person name="Vignale AGUSTIN F."/>
            <person name="Sosa J E."/>
            <person name="Modenutti C."/>
        </authorList>
    </citation>
    <scope>NUCLEOTIDE SEQUENCE [LARGE SCALE GENOMIC DNA]</scope>
</reference>
<protein>
    <submittedName>
        <fullName evidence="2">Uncharacterized protein</fullName>
    </submittedName>
</protein>
<sequence>MFERSDDERGITQVLRRRRRRFGGRSPMEKPPEKMMEGEEGVSGCAGFEENIDHLRKVEYVCSEISELKPRRRRHFNSASHSRFSFSMSAVTTGKMIQ</sequence>
<comment type="caution">
    <text evidence="2">The sequence shown here is derived from an EMBL/GenBank/DDBJ whole genome shotgun (WGS) entry which is preliminary data.</text>
</comment>
<accession>A0ABC8SE52</accession>